<sequence length="105" mass="11504">MKFVAVTACTVGVAHTFMAAEVLEKEAKKLGYEIKVETQGANGIDNRLTQEEIDSADACIFAVDTAVTEPERFDNAVVLECKVKDAIKKPKKIFEKLEKALQANS</sequence>
<dbReference type="EMBL" id="LJDB01000010">
    <property type="protein sequence ID" value="ONI42553.1"/>
    <property type="molecule type" value="Genomic_DNA"/>
</dbReference>
<name>A0ACC8XGI2_9FIRM</name>
<evidence type="ECO:0000313" key="2">
    <source>
        <dbReference type="Proteomes" id="UP000188605"/>
    </source>
</evidence>
<organism evidence="1 2">
    <name type="scientific">Candidatus Epulonipiscium fishelsonii</name>
    <dbReference type="NCBI Taxonomy" id="77094"/>
    <lineage>
        <taxon>Bacteria</taxon>
        <taxon>Bacillati</taxon>
        <taxon>Bacillota</taxon>
        <taxon>Clostridia</taxon>
        <taxon>Lachnospirales</taxon>
        <taxon>Lachnospiraceae</taxon>
        <taxon>Candidatus Epulonipiscium</taxon>
    </lineage>
</organism>
<accession>A0ACC8XGI2</accession>
<protein>
    <submittedName>
        <fullName evidence="1">PTS fructose transporter subunit IIB</fullName>
    </submittedName>
</protein>
<comment type="caution">
    <text evidence="1">The sequence shown here is derived from an EMBL/GenBank/DDBJ whole genome shotgun (WGS) entry which is preliminary data.</text>
</comment>
<reference evidence="1" key="1">
    <citation type="submission" date="2016-08" db="EMBL/GenBank/DDBJ databases">
        <authorList>
            <person name="Ngugi D.K."/>
            <person name="Miyake S."/>
            <person name="Stingl U."/>
        </authorList>
    </citation>
    <scope>NUCLEOTIDE SEQUENCE</scope>
    <source>
        <strain evidence="1">SCG-B11WGA-EpuloA1</strain>
    </source>
</reference>
<gene>
    <name evidence="1" type="ORF">AN396_13900</name>
</gene>
<evidence type="ECO:0000313" key="1">
    <source>
        <dbReference type="EMBL" id="ONI42553.1"/>
    </source>
</evidence>
<keyword evidence="2" id="KW-1185">Reference proteome</keyword>
<dbReference type="Proteomes" id="UP000188605">
    <property type="component" value="Unassembled WGS sequence"/>
</dbReference>
<proteinExistence type="predicted"/>